<dbReference type="Pfam" id="PF13377">
    <property type="entry name" value="Peripla_BP_3"/>
    <property type="match status" value="1"/>
</dbReference>
<dbReference type="EMBL" id="JANQBD010000018">
    <property type="protein sequence ID" value="MCR8634224.1"/>
    <property type="molecule type" value="Genomic_DNA"/>
</dbReference>
<dbReference type="PROSITE" id="PS50949">
    <property type="entry name" value="HTH_GNTR"/>
    <property type="match status" value="1"/>
</dbReference>
<sequence>MNKDFTPTYYSIKQDIRDKIAGGIYSPGELLPSRNVMCELYDCSWGTLNRAITELILEGLLTARKGKGTYVSNQEPPRENNPHQAADTLNVWLCNKHRSVYATLSEMMDGMRDEAHKRGVSIRFLDLADLQSIPPGLDEYIIVTPSNDQWNVLVDARNKGERFVVLNSSWEQAPFPCVDSDIYGAVFEAVGYLLKQGHQRIGLLGIRDGFTNYERRVDSFRDAFKQYGVPLENQWIVGRPEDRTEAKVLYSNWLDRNPEVTALFAADYTTTLILLELLQEKGITIPADLSLFIVGTPQHAFVQNGSVSAIVQPFHEMGRLAVSRLLERQLDSGTELLPCELKIGDSVVAI</sequence>
<dbReference type="PANTHER" id="PTHR30146:SF109">
    <property type="entry name" value="HTH-TYPE TRANSCRIPTIONAL REGULATOR GALS"/>
    <property type="match status" value="1"/>
</dbReference>
<reference evidence="5 6" key="1">
    <citation type="submission" date="2022-08" db="EMBL/GenBank/DDBJ databases">
        <title>Paenibacillus endoradicis sp. nov., Paenibacillus radicibacter sp. nov and Paenibacillus pararadicis sp. nov., three cold-adapted plant growth-promoting bacteria isolated from root of Larix gmelinii in Great Khingan.</title>
        <authorList>
            <person name="Xue H."/>
        </authorList>
    </citation>
    <scope>NUCLEOTIDE SEQUENCE [LARGE SCALE GENOMIC DNA]</scope>
    <source>
        <strain evidence="5 6">N5-1-1-5</strain>
    </source>
</reference>
<evidence type="ECO:0000259" key="4">
    <source>
        <dbReference type="PROSITE" id="PS50949"/>
    </source>
</evidence>
<keyword evidence="1" id="KW-0805">Transcription regulation</keyword>
<evidence type="ECO:0000313" key="5">
    <source>
        <dbReference type="EMBL" id="MCR8634224.1"/>
    </source>
</evidence>
<dbReference type="InterPro" id="IPR036390">
    <property type="entry name" value="WH_DNA-bd_sf"/>
</dbReference>
<evidence type="ECO:0000313" key="6">
    <source>
        <dbReference type="Proteomes" id="UP001300012"/>
    </source>
</evidence>
<dbReference type="InterPro" id="IPR036388">
    <property type="entry name" value="WH-like_DNA-bd_sf"/>
</dbReference>
<dbReference type="SUPFAM" id="SSF46785">
    <property type="entry name" value="Winged helix' DNA-binding domain"/>
    <property type="match status" value="1"/>
</dbReference>
<feature type="domain" description="HTH gntR-type" evidence="4">
    <location>
        <begin position="6"/>
        <end position="74"/>
    </location>
</feature>
<dbReference type="InterPro" id="IPR028082">
    <property type="entry name" value="Peripla_BP_I"/>
</dbReference>
<dbReference type="PANTHER" id="PTHR30146">
    <property type="entry name" value="LACI-RELATED TRANSCRIPTIONAL REPRESSOR"/>
    <property type="match status" value="1"/>
</dbReference>
<dbReference type="SUPFAM" id="SSF53822">
    <property type="entry name" value="Periplasmic binding protein-like I"/>
    <property type="match status" value="1"/>
</dbReference>
<dbReference type="InterPro" id="IPR000524">
    <property type="entry name" value="Tscrpt_reg_HTH_GntR"/>
</dbReference>
<proteinExistence type="predicted"/>
<dbReference type="Pfam" id="PF00392">
    <property type="entry name" value="GntR"/>
    <property type="match status" value="1"/>
</dbReference>
<evidence type="ECO:0000256" key="3">
    <source>
        <dbReference type="ARBA" id="ARBA00023163"/>
    </source>
</evidence>
<keyword evidence="6" id="KW-1185">Reference proteome</keyword>
<evidence type="ECO:0000256" key="2">
    <source>
        <dbReference type="ARBA" id="ARBA00023125"/>
    </source>
</evidence>
<evidence type="ECO:0000256" key="1">
    <source>
        <dbReference type="ARBA" id="ARBA00023015"/>
    </source>
</evidence>
<dbReference type="Proteomes" id="UP001300012">
    <property type="component" value="Unassembled WGS sequence"/>
</dbReference>
<dbReference type="Gene3D" id="1.10.10.10">
    <property type="entry name" value="Winged helix-like DNA-binding domain superfamily/Winged helix DNA-binding domain"/>
    <property type="match status" value="1"/>
</dbReference>
<accession>A0ABT1YM39</accession>
<dbReference type="CDD" id="cd07377">
    <property type="entry name" value="WHTH_GntR"/>
    <property type="match status" value="1"/>
</dbReference>
<keyword evidence="2" id="KW-0238">DNA-binding</keyword>
<dbReference type="RefSeq" id="WP_258215786.1">
    <property type="nucleotide sequence ID" value="NZ_JANQBD010000018.1"/>
</dbReference>
<keyword evidence="3" id="KW-0804">Transcription</keyword>
<gene>
    <name evidence="5" type="ORF">NV381_23820</name>
</gene>
<organism evidence="5 6">
    <name type="scientific">Paenibacillus radicis</name>
    <name type="common">ex Xue et al. 2023</name>
    <dbReference type="NCBI Taxonomy" id="2972489"/>
    <lineage>
        <taxon>Bacteria</taxon>
        <taxon>Bacillati</taxon>
        <taxon>Bacillota</taxon>
        <taxon>Bacilli</taxon>
        <taxon>Bacillales</taxon>
        <taxon>Paenibacillaceae</taxon>
        <taxon>Paenibacillus</taxon>
    </lineage>
</organism>
<dbReference type="InterPro" id="IPR046335">
    <property type="entry name" value="LacI/GalR-like_sensor"/>
</dbReference>
<comment type="caution">
    <text evidence="5">The sequence shown here is derived from an EMBL/GenBank/DDBJ whole genome shotgun (WGS) entry which is preliminary data.</text>
</comment>
<dbReference type="Gene3D" id="3.40.50.2300">
    <property type="match status" value="2"/>
</dbReference>
<name>A0ABT1YM39_9BACL</name>
<dbReference type="CDD" id="cd06267">
    <property type="entry name" value="PBP1_LacI_sugar_binding-like"/>
    <property type="match status" value="1"/>
</dbReference>
<protein>
    <submittedName>
        <fullName evidence="5">Substrate-binding domain-containing protein</fullName>
    </submittedName>
</protein>
<dbReference type="SMART" id="SM00345">
    <property type="entry name" value="HTH_GNTR"/>
    <property type="match status" value="1"/>
</dbReference>